<dbReference type="OrthoDB" id="4269629at2"/>
<dbReference type="Pfam" id="PF00326">
    <property type="entry name" value="Peptidase_S9"/>
    <property type="match status" value="1"/>
</dbReference>
<dbReference type="GO" id="GO:0004252">
    <property type="term" value="F:serine-type endopeptidase activity"/>
    <property type="evidence" value="ECO:0007669"/>
    <property type="project" value="TreeGrafter"/>
</dbReference>
<dbReference type="AlphaFoldDB" id="A0A3S9HJJ7"/>
<dbReference type="RefSeq" id="WP_126127667.1">
    <property type="nucleotide sequence ID" value="NZ_CP034464.1"/>
</dbReference>
<evidence type="ECO:0000256" key="1">
    <source>
        <dbReference type="ARBA" id="ARBA00022801"/>
    </source>
</evidence>
<dbReference type="Gene3D" id="3.40.50.1820">
    <property type="entry name" value="alpha/beta hydrolase"/>
    <property type="match status" value="1"/>
</dbReference>
<dbReference type="SUPFAM" id="SSF53474">
    <property type="entry name" value="alpha/beta-Hydrolases"/>
    <property type="match status" value="1"/>
</dbReference>
<dbReference type="InterPro" id="IPR029058">
    <property type="entry name" value="AB_hydrolase_fold"/>
</dbReference>
<feature type="signal peptide" evidence="2">
    <location>
        <begin position="1"/>
        <end position="30"/>
    </location>
</feature>
<dbReference type="PANTHER" id="PTHR42776">
    <property type="entry name" value="SERINE PEPTIDASE S9 FAMILY MEMBER"/>
    <property type="match status" value="1"/>
</dbReference>
<gene>
    <name evidence="4" type="ORF">EJN92_09905</name>
</gene>
<dbReference type="Proteomes" id="UP000275663">
    <property type="component" value="Chromosome"/>
</dbReference>
<dbReference type="EMBL" id="CP034464">
    <property type="protein sequence ID" value="AZP12285.1"/>
    <property type="molecule type" value="Genomic_DNA"/>
</dbReference>
<keyword evidence="5" id="KW-1185">Reference proteome</keyword>
<reference evidence="4 5" key="1">
    <citation type="journal article" date="2011" name="Int. J. Syst. Evol. Microbiol.">
        <title>Description of Undibacterium oligocarboniphilum sp. nov., isolated from purified water, and Undibacterium pigrum strain CCUG 49012 as the type strain of Undibacterium parvum sp. nov., and emended descriptions of the genus Undibacterium and the species Undibacterium pigrum.</title>
        <authorList>
            <person name="Eder W."/>
            <person name="Wanner G."/>
            <person name="Ludwig W."/>
            <person name="Busse H.J."/>
            <person name="Ziemke-Kageler F."/>
            <person name="Lang E."/>
        </authorList>
    </citation>
    <scope>NUCLEOTIDE SEQUENCE [LARGE SCALE GENOMIC DNA]</scope>
    <source>
        <strain evidence="4 5">DSM 23061</strain>
    </source>
</reference>
<evidence type="ECO:0000313" key="4">
    <source>
        <dbReference type="EMBL" id="AZP12285.1"/>
    </source>
</evidence>
<dbReference type="SUPFAM" id="SSF50993">
    <property type="entry name" value="Peptidase/esterase 'gauge' domain"/>
    <property type="match status" value="1"/>
</dbReference>
<keyword evidence="2" id="KW-0732">Signal</keyword>
<evidence type="ECO:0000259" key="3">
    <source>
        <dbReference type="Pfam" id="PF00326"/>
    </source>
</evidence>
<accession>A0A3S9HJJ7</accession>
<dbReference type="KEGG" id="upv:EJN92_09905"/>
<sequence>MSFKIRFFSSKVVLQCCLLFCVALSGAAQAQSKQIPAPAFFQNTQFSSARLSPDGTALAMLMADKNDRMVLAVLEIGQTQAKVIAGYEVRDISHFHWVNNSRLVYDLSNRKLAQGENFFGPGLYAVNKDGSGRLQLVSHTRSLQLLNKTDALLPWNTFFLDTVHDSSSSDIFVMQAVTSKSDQNTAYDLYRLNTKTGNTEMIQRPGKVSQWLIDKKGVPRIAKTIDGASIKLQYKDPDSGLWRVISESDWSGRKDINPEFFSPEGDLYVSAYQGQNLSSLYIFDLKKNQLETAPVISLKGYDFNGNFVYNTAQKKVLGLHYEMGTAASVWFDDAMKARQKNIDTLLPHTVNQISIAEEANAATVLVHSFSDVDPGTWYLHDEKTNQLTRLGRSQPGINPELMSAKEQISYSARDGLTIPAYLTVPKFSSGKNLPMVMLVHGGPYVRGGHWQWDSQVQFLASRGYAVLEADFRGSTGYGQKHFNAGLKQWGLAMQDDIADGVRWAIAKGVADPKRICIAGGSYGGYATLMGLIKDPQLYRCGINWVGVTDINLLYDIHWSDLRDEWKNYGMPVLVGAQIKDAAQLKATSPLEHADQIKQPLLLAYGGADRRVPLPHGQKFYAAVKTGNPQVEWVEYEEEGHGFRLLKNKLDFWNRVEKFLGQHLAPE</sequence>
<name>A0A3S9HJJ7_9BURK</name>
<proteinExistence type="predicted"/>
<dbReference type="InterPro" id="IPR001375">
    <property type="entry name" value="Peptidase_S9_cat"/>
</dbReference>
<evidence type="ECO:0000313" key="5">
    <source>
        <dbReference type="Proteomes" id="UP000275663"/>
    </source>
</evidence>
<feature type="chain" id="PRO_5019149999" evidence="2">
    <location>
        <begin position="31"/>
        <end position="666"/>
    </location>
</feature>
<feature type="domain" description="Peptidase S9 prolyl oligopeptidase catalytic" evidence="3">
    <location>
        <begin position="450"/>
        <end position="664"/>
    </location>
</feature>
<dbReference type="GO" id="GO:0006508">
    <property type="term" value="P:proteolysis"/>
    <property type="evidence" value="ECO:0007669"/>
    <property type="project" value="InterPro"/>
</dbReference>
<dbReference type="PANTHER" id="PTHR42776:SF27">
    <property type="entry name" value="DIPEPTIDYL PEPTIDASE FAMILY MEMBER 6"/>
    <property type="match status" value="1"/>
</dbReference>
<organism evidence="4 5">
    <name type="scientific">Undibacterium parvum</name>
    <dbReference type="NCBI Taxonomy" id="401471"/>
    <lineage>
        <taxon>Bacteria</taxon>
        <taxon>Pseudomonadati</taxon>
        <taxon>Pseudomonadota</taxon>
        <taxon>Betaproteobacteria</taxon>
        <taxon>Burkholderiales</taxon>
        <taxon>Oxalobacteraceae</taxon>
        <taxon>Undibacterium</taxon>
    </lineage>
</organism>
<keyword evidence="1" id="KW-0378">Hydrolase</keyword>
<evidence type="ECO:0000256" key="2">
    <source>
        <dbReference type="SAM" id="SignalP"/>
    </source>
</evidence>
<protein>
    <submittedName>
        <fullName evidence="4">S9 family peptidase</fullName>
    </submittedName>
</protein>